<sequence>MDAPANHPVDTLRSTNMGDTSLEKRYDFTNSPYICNGDELGYATSKDIERGVKYLHGVKGKPVNEAGKCGRNDFTLTLDSFGDIADGVRYLETKCNVYNDETGVNIAGEVRNEDDNWTVINKPQYTFRTALHPPQCISADTTTLIYPTPTNPSPANNHPVFTDAMSIRHQVFVVEQHCSADAEIDEDDPRSWEWVVYAQEQQQQQEEEEIENKIENPVGVIRLVPPPHAPHHDIVNNSYSSNTEPSPQQQKQQQQKFDYQHEPYVKITRVAILKEFRGYGLARLLMRVVEEWAQDNKASIDGMYMTTLEDDAGNVEGRKEEWKGLIGLHAQAQVEKMYASLGYETDVSMGTWDEEGIEHVGMFKRVDILV</sequence>
<dbReference type="GO" id="GO:0006048">
    <property type="term" value="P:UDP-N-acetylglucosamine biosynthetic process"/>
    <property type="evidence" value="ECO:0007669"/>
    <property type="project" value="UniProtKB-UniPathway"/>
</dbReference>
<proteinExistence type="predicted"/>
<evidence type="ECO:0000259" key="2">
    <source>
        <dbReference type="PROSITE" id="PS51186"/>
    </source>
</evidence>
<organism evidence="3 4">
    <name type="scientific">Talaromyces atroroseus</name>
    <dbReference type="NCBI Taxonomy" id="1441469"/>
    <lineage>
        <taxon>Eukaryota</taxon>
        <taxon>Fungi</taxon>
        <taxon>Dikarya</taxon>
        <taxon>Ascomycota</taxon>
        <taxon>Pezizomycotina</taxon>
        <taxon>Eurotiomycetes</taxon>
        <taxon>Eurotiomycetidae</taxon>
        <taxon>Eurotiales</taxon>
        <taxon>Trichocomaceae</taxon>
        <taxon>Talaromyces</taxon>
        <taxon>Talaromyces sect. Trachyspermi</taxon>
    </lineage>
</organism>
<dbReference type="Gene3D" id="3.40.630.30">
    <property type="match status" value="1"/>
</dbReference>
<accession>A0A225AS40</accession>
<evidence type="ECO:0000313" key="3">
    <source>
        <dbReference type="EMBL" id="OKL61174.1"/>
    </source>
</evidence>
<dbReference type="GeneID" id="31003004"/>
<dbReference type="GO" id="GO:0016747">
    <property type="term" value="F:acyltransferase activity, transferring groups other than amino-acyl groups"/>
    <property type="evidence" value="ECO:0007669"/>
    <property type="project" value="InterPro"/>
</dbReference>
<dbReference type="OrthoDB" id="329272at2759"/>
<dbReference type="InterPro" id="IPR016181">
    <property type="entry name" value="Acyl_CoA_acyltransferase"/>
</dbReference>
<reference evidence="3 4" key="1">
    <citation type="submission" date="2015-06" db="EMBL/GenBank/DDBJ databases">
        <title>Talaromyces atroroseus IBT 11181 draft genome.</title>
        <authorList>
            <person name="Rasmussen K.B."/>
            <person name="Rasmussen S."/>
            <person name="Petersen B."/>
            <person name="Sicheritz-Ponten T."/>
            <person name="Mortensen U.H."/>
            <person name="Thrane U."/>
        </authorList>
    </citation>
    <scope>NUCLEOTIDE SEQUENCE [LARGE SCALE GENOMIC DNA]</scope>
    <source>
        <strain evidence="3 4">IBT 11181</strain>
    </source>
</reference>
<dbReference type="InterPro" id="IPR000182">
    <property type="entry name" value="GNAT_dom"/>
</dbReference>
<evidence type="ECO:0000313" key="4">
    <source>
        <dbReference type="Proteomes" id="UP000214365"/>
    </source>
</evidence>
<feature type="region of interest" description="Disordered" evidence="1">
    <location>
        <begin position="223"/>
        <end position="258"/>
    </location>
</feature>
<comment type="caution">
    <text evidence="3">The sequence shown here is derived from an EMBL/GenBank/DDBJ whole genome shotgun (WGS) entry which is preliminary data.</text>
</comment>
<name>A0A225AS40_TALAT</name>
<feature type="compositionally biased region" description="Polar residues" evidence="1">
    <location>
        <begin position="235"/>
        <end position="247"/>
    </location>
</feature>
<dbReference type="PROSITE" id="PS51186">
    <property type="entry name" value="GNAT"/>
    <property type="match status" value="1"/>
</dbReference>
<dbReference type="SUPFAM" id="SSF55729">
    <property type="entry name" value="Acyl-CoA N-acyltransferases (Nat)"/>
    <property type="match status" value="1"/>
</dbReference>
<protein>
    <recommendedName>
        <fullName evidence="2">N-acetyltransferase domain-containing protein</fullName>
    </recommendedName>
</protein>
<evidence type="ECO:0000256" key="1">
    <source>
        <dbReference type="SAM" id="MobiDB-lite"/>
    </source>
</evidence>
<dbReference type="UniPathway" id="UPA00113">
    <property type="reaction ID" value="UER00529"/>
</dbReference>
<dbReference type="Pfam" id="PF00583">
    <property type="entry name" value="Acetyltransf_1"/>
    <property type="match status" value="1"/>
</dbReference>
<keyword evidence="4" id="KW-1185">Reference proteome</keyword>
<dbReference type="STRING" id="1441469.A0A225AS40"/>
<feature type="domain" description="N-acetyltransferase" evidence="2">
    <location>
        <begin position="160"/>
        <end position="367"/>
    </location>
</feature>
<dbReference type="RefSeq" id="XP_020121295.1">
    <property type="nucleotide sequence ID" value="XM_020265528.1"/>
</dbReference>
<dbReference type="CDD" id="cd04301">
    <property type="entry name" value="NAT_SF"/>
    <property type="match status" value="1"/>
</dbReference>
<dbReference type="AlphaFoldDB" id="A0A225AS40"/>
<gene>
    <name evidence="3" type="ORF">UA08_03249</name>
</gene>
<dbReference type="EMBL" id="LFMY01000004">
    <property type="protein sequence ID" value="OKL61174.1"/>
    <property type="molecule type" value="Genomic_DNA"/>
</dbReference>
<dbReference type="Proteomes" id="UP000214365">
    <property type="component" value="Unassembled WGS sequence"/>
</dbReference>